<dbReference type="InterPro" id="IPR036388">
    <property type="entry name" value="WH-like_DNA-bd_sf"/>
</dbReference>
<protein>
    <submittedName>
        <fullName evidence="1">DUF3253 domain-containing protein</fullName>
    </submittedName>
</protein>
<proteinExistence type="predicted"/>
<gene>
    <name evidence="1" type="ORF">LDX50_26550</name>
</gene>
<evidence type="ECO:0000313" key="1">
    <source>
        <dbReference type="EMBL" id="MCA6078462.1"/>
    </source>
</evidence>
<evidence type="ECO:0000313" key="2">
    <source>
        <dbReference type="Proteomes" id="UP001139409"/>
    </source>
</evidence>
<name>A0A9X1HXA0_9BACT</name>
<comment type="caution">
    <text evidence="1">The sequence shown here is derived from an EMBL/GenBank/DDBJ whole genome shotgun (WGS) entry which is preliminary data.</text>
</comment>
<dbReference type="AlphaFoldDB" id="A0A9X1HXA0"/>
<reference evidence="1" key="1">
    <citation type="submission" date="2021-09" db="EMBL/GenBank/DDBJ databases">
        <title>Fulvivirga sp. isolated from coastal sediment.</title>
        <authorList>
            <person name="Yu H."/>
        </authorList>
    </citation>
    <scope>NUCLEOTIDE SEQUENCE</scope>
    <source>
        <strain evidence="1">1062</strain>
    </source>
</reference>
<keyword evidence="2" id="KW-1185">Reference proteome</keyword>
<dbReference type="EMBL" id="JAIXNE010000006">
    <property type="protein sequence ID" value="MCA6078462.1"/>
    <property type="molecule type" value="Genomic_DNA"/>
</dbReference>
<sequence>MIAADQIKSAILAMGKRKGLNSPFPLSDVAKELDPVNWEELMEPVNLVAEVLIMQGYIKKEGDFIALMVGKEKYP</sequence>
<dbReference type="Gene3D" id="1.10.10.10">
    <property type="entry name" value="Winged helix-like DNA-binding domain superfamily/Winged helix DNA-binding domain"/>
    <property type="match status" value="1"/>
</dbReference>
<dbReference type="Proteomes" id="UP001139409">
    <property type="component" value="Unassembled WGS sequence"/>
</dbReference>
<accession>A0A9X1HXA0</accession>
<organism evidence="1 2">
    <name type="scientific">Fulvivirga sedimenti</name>
    <dbReference type="NCBI Taxonomy" id="2879465"/>
    <lineage>
        <taxon>Bacteria</taxon>
        <taxon>Pseudomonadati</taxon>
        <taxon>Bacteroidota</taxon>
        <taxon>Cytophagia</taxon>
        <taxon>Cytophagales</taxon>
        <taxon>Fulvivirgaceae</taxon>
        <taxon>Fulvivirga</taxon>
    </lineage>
</organism>